<evidence type="ECO:0000313" key="2">
    <source>
        <dbReference type="Proteomes" id="UP000298787"/>
    </source>
</evidence>
<name>A0A4U5V7T6_COLLU</name>
<dbReference type="EMBL" id="CM014091">
    <property type="protein sequence ID" value="TKS82685.1"/>
    <property type="molecule type" value="Genomic_DNA"/>
</dbReference>
<proteinExistence type="predicted"/>
<reference evidence="1 2" key="1">
    <citation type="submission" date="2019-01" db="EMBL/GenBank/DDBJ databases">
        <title>Genome Assembly of Collichthys lucidus.</title>
        <authorList>
            <person name="Cai M."/>
            <person name="Xiao S."/>
        </authorList>
    </citation>
    <scope>NUCLEOTIDE SEQUENCE [LARGE SCALE GENOMIC DNA]</scope>
    <source>
        <strain evidence="1">JT15FE1705JMU</strain>
        <tissue evidence="1">Muscle</tissue>
    </source>
</reference>
<accession>A0A4U5V7T6</accession>
<organism evidence="1 2">
    <name type="scientific">Collichthys lucidus</name>
    <name type="common">Big head croaker</name>
    <name type="synonym">Sciaena lucida</name>
    <dbReference type="NCBI Taxonomy" id="240159"/>
    <lineage>
        <taxon>Eukaryota</taxon>
        <taxon>Metazoa</taxon>
        <taxon>Chordata</taxon>
        <taxon>Craniata</taxon>
        <taxon>Vertebrata</taxon>
        <taxon>Euteleostomi</taxon>
        <taxon>Actinopterygii</taxon>
        <taxon>Neopterygii</taxon>
        <taxon>Teleostei</taxon>
        <taxon>Neoteleostei</taxon>
        <taxon>Acanthomorphata</taxon>
        <taxon>Eupercaria</taxon>
        <taxon>Sciaenidae</taxon>
        <taxon>Collichthys</taxon>
    </lineage>
</organism>
<sequence>MASMFGGSGSVHRALHRALHRRLAPGVCVQTAARIQSVRAATSDSQPDEKYCLELVSHQTRLAALVPGIGSAKSPYLSPAGHTEDRLLLWHF</sequence>
<keyword evidence="2" id="KW-1185">Reference proteome</keyword>
<gene>
    <name evidence="1" type="ORF">D9C73_016794</name>
</gene>
<evidence type="ECO:0000313" key="1">
    <source>
        <dbReference type="EMBL" id="TKS82685.1"/>
    </source>
</evidence>
<protein>
    <submittedName>
        <fullName evidence="1">Uncharacterized protein</fullName>
    </submittedName>
</protein>
<dbReference type="AlphaFoldDB" id="A0A4U5V7T6"/>
<dbReference type="Proteomes" id="UP000298787">
    <property type="component" value="Chromosome 14"/>
</dbReference>